<feature type="transmembrane region" description="Helical" evidence="1">
    <location>
        <begin position="68"/>
        <end position="87"/>
    </location>
</feature>
<protein>
    <recommendedName>
        <fullName evidence="4">Superfamily III holin-X</fullName>
    </recommendedName>
</protein>
<keyword evidence="1" id="KW-0812">Transmembrane</keyword>
<dbReference type="Proteomes" id="UP001575105">
    <property type="component" value="Unassembled WGS sequence"/>
</dbReference>
<reference evidence="2 3" key="1">
    <citation type="submission" date="2024-08" db="EMBL/GenBank/DDBJ databases">
        <title>Whole-genome sequencing of halo(alkali)philic microorganisms from hypersaline lakes.</title>
        <authorList>
            <person name="Sorokin D.Y."/>
            <person name="Merkel A.Y."/>
            <person name="Messina E."/>
            <person name="Yakimov M."/>
        </authorList>
    </citation>
    <scope>NUCLEOTIDE SEQUENCE [LARGE SCALE GENOMIC DNA]</scope>
    <source>
        <strain evidence="2 3">AB-hyl4</strain>
    </source>
</reference>
<keyword evidence="1" id="KW-1133">Transmembrane helix</keyword>
<evidence type="ECO:0008006" key="4">
    <source>
        <dbReference type="Google" id="ProtNLM"/>
    </source>
</evidence>
<evidence type="ECO:0000313" key="3">
    <source>
        <dbReference type="Proteomes" id="UP001575105"/>
    </source>
</evidence>
<organism evidence="2 3">
    <name type="scientific">Natronomicrosphaera hydrolytica</name>
    <dbReference type="NCBI Taxonomy" id="3242702"/>
    <lineage>
        <taxon>Bacteria</taxon>
        <taxon>Pseudomonadati</taxon>
        <taxon>Planctomycetota</taxon>
        <taxon>Phycisphaerae</taxon>
        <taxon>Phycisphaerales</taxon>
        <taxon>Phycisphaeraceae</taxon>
        <taxon>Natronomicrosphaera</taxon>
    </lineage>
</organism>
<keyword evidence="1" id="KW-0472">Membrane</keyword>
<sequence length="97" mass="10179">MKAISEFIVRVMDLLEAEGRAAKRAIFRLFAALLVMVAVLALMLTAGAFFIVAIFLVLSELLTPAGTFAVMGAAMLLLAAGGALAAVQLRDKKASKP</sequence>
<proteinExistence type="predicted"/>
<feature type="transmembrane region" description="Helical" evidence="1">
    <location>
        <begin position="29"/>
        <end position="56"/>
    </location>
</feature>
<keyword evidence="3" id="KW-1185">Reference proteome</keyword>
<gene>
    <name evidence="2" type="ORF">ACERK3_00250</name>
</gene>
<evidence type="ECO:0000313" key="2">
    <source>
        <dbReference type="EMBL" id="MFA9476711.1"/>
    </source>
</evidence>
<accession>A0ABV4U1R9</accession>
<dbReference type="RefSeq" id="WP_425343640.1">
    <property type="nucleotide sequence ID" value="NZ_JBGUBD010000001.1"/>
</dbReference>
<name>A0ABV4U1R9_9BACT</name>
<evidence type="ECO:0000256" key="1">
    <source>
        <dbReference type="SAM" id="Phobius"/>
    </source>
</evidence>
<comment type="caution">
    <text evidence="2">The sequence shown here is derived from an EMBL/GenBank/DDBJ whole genome shotgun (WGS) entry which is preliminary data.</text>
</comment>
<dbReference type="EMBL" id="JBGUBD010000001">
    <property type="protein sequence ID" value="MFA9476711.1"/>
    <property type="molecule type" value="Genomic_DNA"/>
</dbReference>